<protein>
    <submittedName>
        <fullName evidence="2">Uncharacterized protein</fullName>
    </submittedName>
</protein>
<dbReference type="EMBL" id="JAKELL010000021">
    <property type="protein sequence ID" value="KAH8992631.1"/>
    <property type="molecule type" value="Genomic_DNA"/>
</dbReference>
<proteinExistence type="predicted"/>
<feature type="compositionally biased region" description="Basic and acidic residues" evidence="1">
    <location>
        <begin position="241"/>
        <end position="253"/>
    </location>
</feature>
<dbReference type="Proteomes" id="UP001201163">
    <property type="component" value="Unassembled WGS sequence"/>
</dbReference>
<feature type="compositionally biased region" description="Basic and acidic residues" evidence="1">
    <location>
        <begin position="183"/>
        <end position="193"/>
    </location>
</feature>
<feature type="compositionally biased region" description="Basic and acidic residues" evidence="1">
    <location>
        <begin position="262"/>
        <end position="274"/>
    </location>
</feature>
<keyword evidence="3" id="KW-1185">Reference proteome</keyword>
<comment type="caution">
    <text evidence="2">The sequence shown here is derived from an EMBL/GenBank/DDBJ whole genome shotgun (WGS) entry which is preliminary data.</text>
</comment>
<feature type="region of interest" description="Disordered" evidence="1">
    <location>
        <begin position="39"/>
        <end position="420"/>
    </location>
</feature>
<organism evidence="2 3">
    <name type="scientific">Lactarius akahatsu</name>
    <dbReference type="NCBI Taxonomy" id="416441"/>
    <lineage>
        <taxon>Eukaryota</taxon>
        <taxon>Fungi</taxon>
        <taxon>Dikarya</taxon>
        <taxon>Basidiomycota</taxon>
        <taxon>Agaricomycotina</taxon>
        <taxon>Agaricomycetes</taxon>
        <taxon>Russulales</taxon>
        <taxon>Russulaceae</taxon>
        <taxon>Lactarius</taxon>
    </lineage>
</organism>
<evidence type="ECO:0000256" key="1">
    <source>
        <dbReference type="SAM" id="MobiDB-lite"/>
    </source>
</evidence>
<feature type="compositionally biased region" description="Polar residues" evidence="1">
    <location>
        <begin position="303"/>
        <end position="314"/>
    </location>
</feature>
<sequence>MPRPTRRCSLWPSPFSFPHCMPYPVLNNYFPRTFHLLGRNLPSPHPRSRSPLYNRRDDRGHTPPRHQEFPSSSRISHDRGRAESPPSRSRGPDRLDRQDALLGPPQRRPRSVSDTRNPDYTVKRRKTEDRDGNPSSVRRGPVGTDTYAPQEASTASTSPRSTGALDDLSRPRRREPLPSQSHRYKEASSDQSHRRSVSGSNRVMPHPQPTEHDVIQPRHPEADTSRPDRSRGSGHNLVHPYPDKCRRDDHMDVDPPYSSRASRYEEPAHPRDSGNRPSSHIDAMIRDTIPPTSLPRRRDSFNARPTTPVISASIITEKIRRRSRDVSPRSYHEPRQTSGLTSTAPLAPTSPGLPRDTQFVDDYRHHERRIDRDREGHSPTLPRKSSNASLAPRSQLSGRYDESGGQLPPVCRGIERMASH</sequence>
<evidence type="ECO:0000313" key="3">
    <source>
        <dbReference type="Proteomes" id="UP001201163"/>
    </source>
</evidence>
<gene>
    <name evidence="2" type="ORF">EDB92DRAFT_535983</name>
</gene>
<feature type="compositionally biased region" description="Basic and acidic residues" evidence="1">
    <location>
        <begin position="324"/>
        <end position="335"/>
    </location>
</feature>
<accession>A0AAD4QE42</accession>
<feature type="compositionally biased region" description="Polar residues" evidence="1">
    <location>
        <begin position="151"/>
        <end position="161"/>
    </location>
</feature>
<feature type="compositionally biased region" description="Basic and acidic residues" evidence="1">
    <location>
        <begin position="361"/>
        <end position="377"/>
    </location>
</feature>
<evidence type="ECO:0000313" key="2">
    <source>
        <dbReference type="EMBL" id="KAH8992631.1"/>
    </source>
</evidence>
<dbReference type="AlphaFoldDB" id="A0AAD4QE42"/>
<feature type="compositionally biased region" description="Basic and acidic residues" evidence="1">
    <location>
        <begin position="54"/>
        <end position="68"/>
    </location>
</feature>
<feature type="compositionally biased region" description="Polar residues" evidence="1">
    <location>
        <begin position="383"/>
        <end position="397"/>
    </location>
</feature>
<feature type="compositionally biased region" description="Basic and acidic residues" evidence="1">
    <location>
        <begin position="167"/>
        <end position="176"/>
    </location>
</feature>
<reference evidence="2" key="1">
    <citation type="submission" date="2022-01" db="EMBL/GenBank/DDBJ databases">
        <title>Comparative genomics reveals a dynamic genome evolution in the ectomycorrhizal milk-cap (Lactarius) mushrooms.</title>
        <authorList>
            <consortium name="DOE Joint Genome Institute"/>
            <person name="Lebreton A."/>
            <person name="Tang N."/>
            <person name="Kuo A."/>
            <person name="LaButti K."/>
            <person name="Drula E."/>
            <person name="Barry K."/>
            <person name="Clum A."/>
            <person name="Lipzen A."/>
            <person name="Mousain D."/>
            <person name="Ng V."/>
            <person name="Wang R."/>
            <person name="Wang X."/>
            <person name="Dai Y."/>
            <person name="Henrissat B."/>
            <person name="Grigoriev I.V."/>
            <person name="Guerin-Laguette A."/>
            <person name="Yu F."/>
            <person name="Martin F.M."/>
        </authorList>
    </citation>
    <scope>NUCLEOTIDE SEQUENCE</scope>
    <source>
        <strain evidence="2">QP</strain>
    </source>
</reference>
<name>A0AAD4QE42_9AGAM</name>
<feature type="compositionally biased region" description="Basic and acidic residues" evidence="1">
    <location>
        <begin position="209"/>
        <end position="231"/>
    </location>
</feature>
<feature type="compositionally biased region" description="Basic and acidic residues" evidence="1">
    <location>
        <begin position="90"/>
        <end position="99"/>
    </location>
</feature>